<name>A0A399E291_9DEIN</name>
<dbReference type="PROSITE" id="PS51012">
    <property type="entry name" value="ABC_TM2"/>
    <property type="match status" value="1"/>
</dbReference>
<evidence type="ECO:0000256" key="3">
    <source>
        <dbReference type="ARBA" id="ARBA00022989"/>
    </source>
</evidence>
<feature type="transmembrane region" description="Helical" evidence="5">
    <location>
        <begin position="139"/>
        <end position="161"/>
    </location>
</feature>
<dbReference type="RefSeq" id="WP_119316719.1">
    <property type="nucleotide sequence ID" value="NZ_QXDL01000322.1"/>
</dbReference>
<keyword evidence="4 5" id="KW-0472">Membrane</keyword>
<keyword evidence="8" id="KW-1185">Reference proteome</keyword>
<dbReference type="InterPro" id="IPR047817">
    <property type="entry name" value="ABC2_TM_bact-type"/>
</dbReference>
<reference evidence="7 8" key="1">
    <citation type="submission" date="2018-08" db="EMBL/GenBank/DDBJ databases">
        <title>Meiothermus terrae DSM 26712 genome sequencing project.</title>
        <authorList>
            <person name="Da Costa M.S."/>
            <person name="Albuquerque L."/>
            <person name="Raposo P."/>
            <person name="Froufe H.J.C."/>
            <person name="Barroso C.S."/>
            <person name="Egas C."/>
        </authorList>
    </citation>
    <scope>NUCLEOTIDE SEQUENCE [LARGE SCALE GENOMIC DNA]</scope>
    <source>
        <strain evidence="7 8">DSM 26712</strain>
    </source>
</reference>
<dbReference type="GO" id="GO:0043190">
    <property type="term" value="C:ATP-binding cassette (ABC) transporter complex"/>
    <property type="evidence" value="ECO:0007669"/>
    <property type="project" value="InterPro"/>
</dbReference>
<feature type="transmembrane region" description="Helical" evidence="5">
    <location>
        <begin position="21"/>
        <end position="44"/>
    </location>
</feature>
<evidence type="ECO:0000256" key="2">
    <source>
        <dbReference type="ARBA" id="ARBA00022692"/>
    </source>
</evidence>
<dbReference type="InterPro" id="IPR000412">
    <property type="entry name" value="ABC_2_transport"/>
</dbReference>
<gene>
    <name evidence="7" type="ORF">Mterra_03889</name>
</gene>
<feature type="transmembrane region" description="Helical" evidence="5">
    <location>
        <begin position="101"/>
        <end position="127"/>
    </location>
</feature>
<feature type="transmembrane region" description="Helical" evidence="5">
    <location>
        <begin position="56"/>
        <end position="80"/>
    </location>
</feature>
<dbReference type="PANTHER" id="PTHR43229:SF2">
    <property type="entry name" value="NODULATION PROTEIN J"/>
    <property type="match status" value="1"/>
</dbReference>
<dbReference type="EMBL" id="QXDL01000322">
    <property type="protein sequence ID" value="RIH76341.1"/>
    <property type="molecule type" value="Genomic_DNA"/>
</dbReference>
<feature type="transmembrane region" description="Helical" evidence="5">
    <location>
        <begin position="168"/>
        <end position="187"/>
    </location>
</feature>
<feature type="domain" description="ABC transmembrane type-2" evidence="6">
    <location>
        <begin position="23"/>
        <end position="247"/>
    </location>
</feature>
<dbReference type="OrthoDB" id="9786643at2"/>
<evidence type="ECO:0000313" key="7">
    <source>
        <dbReference type="EMBL" id="RIH76341.1"/>
    </source>
</evidence>
<dbReference type="GO" id="GO:0140359">
    <property type="term" value="F:ABC-type transporter activity"/>
    <property type="evidence" value="ECO:0007669"/>
    <property type="project" value="InterPro"/>
</dbReference>
<comment type="subcellular location">
    <subcellularLocation>
        <location evidence="5">Cell membrane</location>
        <topology evidence="5">Multi-pass membrane protein</topology>
    </subcellularLocation>
    <subcellularLocation>
        <location evidence="1">Membrane</location>
        <topology evidence="1">Multi-pass membrane protein</topology>
    </subcellularLocation>
</comment>
<organism evidence="7 8">
    <name type="scientific">Calidithermus terrae</name>
    <dbReference type="NCBI Taxonomy" id="1408545"/>
    <lineage>
        <taxon>Bacteria</taxon>
        <taxon>Thermotogati</taxon>
        <taxon>Deinococcota</taxon>
        <taxon>Deinococci</taxon>
        <taxon>Thermales</taxon>
        <taxon>Thermaceae</taxon>
        <taxon>Calidithermus</taxon>
    </lineage>
</organism>
<comment type="similarity">
    <text evidence="5">Belongs to the ABC-2 integral membrane protein family.</text>
</comment>
<proteinExistence type="inferred from homology"/>
<dbReference type="Proteomes" id="UP000265715">
    <property type="component" value="Unassembled WGS sequence"/>
</dbReference>
<feature type="transmembrane region" description="Helical" evidence="5">
    <location>
        <begin position="223"/>
        <end position="244"/>
    </location>
</feature>
<protein>
    <recommendedName>
        <fullName evidence="5">Transport permease protein</fullName>
    </recommendedName>
</protein>
<evidence type="ECO:0000256" key="1">
    <source>
        <dbReference type="ARBA" id="ARBA00004141"/>
    </source>
</evidence>
<accession>A0A399E291</accession>
<keyword evidence="2 5" id="KW-0812">Transmembrane</keyword>
<comment type="caution">
    <text evidence="7">The sequence shown here is derived from an EMBL/GenBank/DDBJ whole genome shotgun (WGS) entry which is preliminary data.</text>
</comment>
<dbReference type="PANTHER" id="PTHR43229">
    <property type="entry name" value="NODULATION PROTEIN J"/>
    <property type="match status" value="1"/>
</dbReference>
<evidence type="ECO:0000256" key="5">
    <source>
        <dbReference type="RuleBase" id="RU361157"/>
    </source>
</evidence>
<dbReference type="AlphaFoldDB" id="A0A399E291"/>
<keyword evidence="5" id="KW-1003">Cell membrane</keyword>
<dbReference type="Pfam" id="PF01061">
    <property type="entry name" value="ABC2_membrane"/>
    <property type="match status" value="1"/>
</dbReference>
<keyword evidence="5" id="KW-0813">Transport</keyword>
<dbReference type="InterPro" id="IPR013525">
    <property type="entry name" value="ABC2_TM"/>
</dbReference>
<evidence type="ECO:0000259" key="6">
    <source>
        <dbReference type="PROSITE" id="PS51012"/>
    </source>
</evidence>
<dbReference type="InterPro" id="IPR051784">
    <property type="entry name" value="Nod_factor_ABC_transporter"/>
</dbReference>
<evidence type="ECO:0000256" key="4">
    <source>
        <dbReference type="ARBA" id="ARBA00023136"/>
    </source>
</evidence>
<dbReference type="PIRSF" id="PIRSF006648">
    <property type="entry name" value="DrrB"/>
    <property type="match status" value="1"/>
</dbReference>
<sequence length="253" mass="27169">MNALRIFALEAKYEFLKSWRLPVYSLSTLAFPLMFYAIFGLSFGNQSAGPVNTATYMLATYGAFGTIGAALFGFGVGVAVERGQGWMRLKRASPMPPLAYFLAKIALAVLFGALIVLGMTLLGTLAGKVSLEPLTWLRLFGVLLLGVFPFCALGLFFGYVLGPNSAPGVLNLVYLPMAFASGLWVPVEALPKVIQSVAPFLPPYHYAQLALGTLGAGRGENPWLHAGVLAGFTLAFLALALWAYRRDEGKTYG</sequence>
<keyword evidence="3 5" id="KW-1133">Transmembrane helix</keyword>
<evidence type="ECO:0000313" key="8">
    <source>
        <dbReference type="Proteomes" id="UP000265715"/>
    </source>
</evidence>